<feature type="transmembrane region" description="Helical" evidence="11">
    <location>
        <begin position="165"/>
        <end position="185"/>
    </location>
</feature>
<name>A0A0G4F4D6_9ALVE</name>
<dbReference type="PANTHER" id="PTHR28286:SF2">
    <property type="entry name" value="BACTERIORHODOPSIN _OPSIN, NOPA (EUROFUNG)"/>
    <property type="match status" value="1"/>
</dbReference>
<evidence type="ECO:0000256" key="2">
    <source>
        <dbReference type="ARBA" id="ARBA00008130"/>
    </source>
</evidence>
<dbReference type="Pfam" id="PF01036">
    <property type="entry name" value="Bac_rhodopsin"/>
    <property type="match status" value="2"/>
</dbReference>
<feature type="transmembrane region" description="Helical" evidence="11">
    <location>
        <begin position="69"/>
        <end position="90"/>
    </location>
</feature>
<protein>
    <recommendedName>
        <fullName evidence="13">Rhodopsin</fullName>
    </recommendedName>
</protein>
<evidence type="ECO:0000256" key="3">
    <source>
        <dbReference type="ARBA" id="ARBA00022543"/>
    </source>
</evidence>
<evidence type="ECO:0000256" key="5">
    <source>
        <dbReference type="ARBA" id="ARBA00022692"/>
    </source>
</evidence>
<dbReference type="Gene3D" id="4.10.290.10">
    <property type="entry name" value="Bacteriorhodopsin Fragment"/>
    <property type="match status" value="1"/>
</dbReference>
<keyword evidence="8" id="KW-0157">Chromophore</keyword>
<dbReference type="VEuPathDB" id="CryptoDB:Cvel_15171"/>
<feature type="transmembrane region" description="Helical" evidence="11">
    <location>
        <begin position="197"/>
        <end position="216"/>
    </location>
</feature>
<evidence type="ECO:0000313" key="12">
    <source>
        <dbReference type="EMBL" id="CEM07185.1"/>
    </source>
</evidence>
<dbReference type="AlphaFoldDB" id="A0A0G4F4D6"/>
<evidence type="ECO:0008006" key="13">
    <source>
        <dbReference type="Google" id="ProtNLM"/>
    </source>
</evidence>
<dbReference type="Gene3D" id="1.20.1070.10">
    <property type="entry name" value="Rhodopsin 7-helix transmembrane proteins"/>
    <property type="match status" value="1"/>
</dbReference>
<dbReference type="PRINTS" id="PR00251">
    <property type="entry name" value="BACTRLOPSIN"/>
</dbReference>
<dbReference type="InterPro" id="IPR018229">
    <property type="entry name" value="Rhodopsin_retinal_BS"/>
</dbReference>
<organism evidence="12">
    <name type="scientific">Chromera velia CCMP2878</name>
    <dbReference type="NCBI Taxonomy" id="1169474"/>
    <lineage>
        <taxon>Eukaryota</taxon>
        <taxon>Sar</taxon>
        <taxon>Alveolata</taxon>
        <taxon>Colpodellida</taxon>
        <taxon>Chromeraceae</taxon>
        <taxon>Chromera</taxon>
    </lineage>
</organism>
<dbReference type="GO" id="GO:0007602">
    <property type="term" value="P:phototransduction"/>
    <property type="evidence" value="ECO:0007669"/>
    <property type="project" value="UniProtKB-KW"/>
</dbReference>
<proteinExistence type="inferred from homology"/>
<evidence type="ECO:0000256" key="1">
    <source>
        <dbReference type="ARBA" id="ARBA00004141"/>
    </source>
</evidence>
<dbReference type="EMBL" id="CDMZ01000120">
    <property type="protein sequence ID" value="CEM07185.1"/>
    <property type="molecule type" value="Genomic_DNA"/>
</dbReference>
<keyword evidence="7 11" id="KW-1133">Transmembrane helix</keyword>
<feature type="transmembrane region" description="Helical" evidence="11">
    <location>
        <begin position="259"/>
        <end position="278"/>
    </location>
</feature>
<dbReference type="GO" id="GO:0005216">
    <property type="term" value="F:monoatomic ion channel activity"/>
    <property type="evidence" value="ECO:0007669"/>
    <property type="project" value="InterPro"/>
</dbReference>
<keyword evidence="3" id="KW-0600">Photoreceptor protein</keyword>
<feature type="transmembrane region" description="Helical" evidence="11">
    <location>
        <begin position="6"/>
        <end position="26"/>
    </location>
</feature>
<keyword evidence="10" id="KW-0675">Receptor</keyword>
<dbReference type="PhylomeDB" id="A0A0G4F4D6"/>
<reference evidence="12" key="1">
    <citation type="submission" date="2014-11" db="EMBL/GenBank/DDBJ databases">
        <authorList>
            <person name="Otto D Thomas"/>
            <person name="Naeem Raeece"/>
        </authorList>
    </citation>
    <scope>NUCLEOTIDE SEQUENCE</scope>
</reference>
<dbReference type="GO" id="GO:0009881">
    <property type="term" value="F:photoreceptor activity"/>
    <property type="evidence" value="ECO:0007669"/>
    <property type="project" value="UniProtKB-KW"/>
</dbReference>
<dbReference type="PROSITE" id="PS00950">
    <property type="entry name" value="BACTERIAL_OPSIN_1"/>
    <property type="match status" value="1"/>
</dbReference>
<feature type="transmembrane region" description="Helical" evidence="11">
    <location>
        <begin position="38"/>
        <end position="57"/>
    </location>
</feature>
<evidence type="ECO:0000256" key="10">
    <source>
        <dbReference type="ARBA" id="ARBA00023170"/>
    </source>
</evidence>
<comment type="subcellular location">
    <subcellularLocation>
        <location evidence="1">Membrane</location>
        <topology evidence="1">Multi-pass membrane protein</topology>
    </subcellularLocation>
</comment>
<evidence type="ECO:0000256" key="7">
    <source>
        <dbReference type="ARBA" id="ARBA00022989"/>
    </source>
</evidence>
<dbReference type="InterPro" id="IPR001425">
    <property type="entry name" value="Arc/bac/fun_rhodopsins"/>
</dbReference>
<keyword evidence="4" id="KW-0716">Sensory transduction</keyword>
<feature type="transmembrane region" description="Helical" evidence="11">
    <location>
        <begin position="123"/>
        <end position="144"/>
    </location>
</feature>
<evidence type="ECO:0000256" key="4">
    <source>
        <dbReference type="ARBA" id="ARBA00022606"/>
    </source>
</evidence>
<evidence type="ECO:0000256" key="6">
    <source>
        <dbReference type="ARBA" id="ARBA00022925"/>
    </source>
</evidence>
<gene>
    <name evidence="12" type="ORF">Cvel_15171</name>
</gene>
<dbReference type="GO" id="GO:0005886">
    <property type="term" value="C:plasma membrane"/>
    <property type="evidence" value="ECO:0007669"/>
    <property type="project" value="TreeGrafter"/>
</dbReference>
<dbReference type="PANTHER" id="PTHR28286">
    <property type="match status" value="1"/>
</dbReference>
<sequence>MFGKYPLLVTTIVFGLAAAAFIFILVTSEPGKRTSKAVATSVVVIAFVSYVLMWRGYGIEMVGERPFYYARYFDWALTTPLLILDLGLVSGTPLREMLYPIGFDVLMIAAGYLAGYQEEGARWYLFALGCFFMLPVAHALMTTFQDFAEESTRKSVDADVKEQSKLLCTMLLVLWSLYPVVWVASEGLMVMSVYWEVISYAWLDFISKAVFGFIVLTVDADVKEQSKLLCTMLLVLWSLYPVVWVASEGLMVMSVYWEVISYAWLDFISKAVFGFIVLSGSSADTL</sequence>
<evidence type="ECO:0000256" key="8">
    <source>
        <dbReference type="ARBA" id="ARBA00022991"/>
    </source>
</evidence>
<comment type="similarity">
    <text evidence="2">Belongs to the archaeal/bacterial/fungal opsin family.</text>
</comment>
<keyword evidence="6" id="KW-0681">Retinal protein</keyword>
<dbReference type="SMART" id="SM01021">
    <property type="entry name" value="Bac_rhodopsin"/>
    <property type="match status" value="1"/>
</dbReference>
<accession>A0A0G4F4D6</accession>
<dbReference type="SUPFAM" id="SSF81321">
    <property type="entry name" value="Family A G protein-coupled receptor-like"/>
    <property type="match status" value="2"/>
</dbReference>
<evidence type="ECO:0000256" key="9">
    <source>
        <dbReference type="ARBA" id="ARBA00023136"/>
    </source>
</evidence>
<dbReference type="CDD" id="cd14965">
    <property type="entry name" value="7tm_Opsins_type1"/>
    <property type="match status" value="1"/>
</dbReference>
<dbReference type="SMR" id="A0A0G4F4D6"/>
<feature type="transmembrane region" description="Helical" evidence="11">
    <location>
        <begin position="228"/>
        <end position="247"/>
    </location>
</feature>
<keyword evidence="9 11" id="KW-0472">Membrane</keyword>
<evidence type="ECO:0000256" key="11">
    <source>
        <dbReference type="SAM" id="Phobius"/>
    </source>
</evidence>
<keyword evidence="5 11" id="KW-0812">Transmembrane</keyword>